<dbReference type="Gene3D" id="2.60.120.230">
    <property type="match status" value="1"/>
</dbReference>
<dbReference type="PANTHER" id="PTHR10680:SF14">
    <property type="entry name" value="PEPTIDYL-GLYCINE ALPHA-AMIDATING MONOOXYGENASE"/>
    <property type="match status" value="1"/>
</dbReference>
<feature type="binding site" evidence="13">
    <location>
        <position position="150"/>
    </location>
    <ligand>
        <name>Cu(2+)</name>
        <dbReference type="ChEBI" id="CHEBI:29036"/>
        <label>1</label>
        <note>catalytic</note>
    </ligand>
</feature>
<dbReference type="GeneID" id="580829"/>
<dbReference type="GO" id="GO:0005507">
    <property type="term" value="F:copper ion binding"/>
    <property type="evidence" value="ECO:0007669"/>
    <property type="project" value="InterPro"/>
</dbReference>
<evidence type="ECO:0000256" key="11">
    <source>
        <dbReference type="ARBA" id="ARBA00023180"/>
    </source>
</evidence>
<dbReference type="InterPro" id="IPR000720">
    <property type="entry name" value="PHM/PAL"/>
</dbReference>
<dbReference type="EnsemblMetazoa" id="XM_780863">
    <property type="protein sequence ID" value="XP_785956"/>
    <property type="gene ID" value="LOC580829"/>
</dbReference>
<evidence type="ECO:0000256" key="5">
    <source>
        <dbReference type="ARBA" id="ARBA00022723"/>
    </source>
</evidence>
<keyword evidence="5 13" id="KW-0479">Metal-binding</keyword>
<feature type="disulfide bond" evidence="14">
    <location>
        <begin position="123"/>
        <end position="169"/>
    </location>
</feature>
<evidence type="ECO:0000256" key="14">
    <source>
        <dbReference type="PIRSR" id="PIRSR600720-3"/>
    </source>
</evidence>
<dbReference type="Gene3D" id="2.60.120.310">
    <property type="entry name" value="Copper type II, ascorbate-dependent monooxygenase, N-terminal domain"/>
    <property type="match status" value="1"/>
</dbReference>
<proteinExistence type="inferred from homology"/>
<evidence type="ECO:0000313" key="20">
    <source>
        <dbReference type="Proteomes" id="UP000007110"/>
    </source>
</evidence>
<dbReference type="InterPro" id="IPR014784">
    <property type="entry name" value="Cu2_ascorb_mOase-like_C"/>
</dbReference>
<evidence type="ECO:0000256" key="10">
    <source>
        <dbReference type="ARBA" id="ARBA00023157"/>
    </source>
</evidence>
<organism evidence="19 20">
    <name type="scientific">Strongylocentrotus purpuratus</name>
    <name type="common">Purple sea urchin</name>
    <dbReference type="NCBI Taxonomy" id="7668"/>
    <lineage>
        <taxon>Eukaryota</taxon>
        <taxon>Metazoa</taxon>
        <taxon>Echinodermata</taxon>
        <taxon>Eleutherozoa</taxon>
        <taxon>Echinozoa</taxon>
        <taxon>Echinoidea</taxon>
        <taxon>Euechinoidea</taxon>
        <taxon>Echinacea</taxon>
        <taxon>Camarodonta</taxon>
        <taxon>Echinidea</taxon>
        <taxon>Strongylocentrotidae</taxon>
        <taxon>Strongylocentrotus</taxon>
    </lineage>
</organism>
<comment type="subcellular location">
    <subcellularLocation>
        <location evidence="1">Secreted</location>
    </subcellularLocation>
</comment>
<dbReference type="KEGG" id="spu:580829"/>
<dbReference type="Pfam" id="PF03712">
    <property type="entry name" value="Cu2_monoox_C"/>
    <property type="match status" value="1"/>
</dbReference>
<evidence type="ECO:0000256" key="12">
    <source>
        <dbReference type="ARBA" id="ARBA00048431"/>
    </source>
</evidence>
<dbReference type="GO" id="GO:0016020">
    <property type="term" value="C:membrane"/>
    <property type="evidence" value="ECO:0007669"/>
    <property type="project" value="InterPro"/>
</dbReference>
<feature type="binding site" evidence="13">
    <location>
        <position position="296"/>
    </location>
    <ligand>
        <name>Cu(2+)</name>
        <dbReference type="ChEBI" id="CHEBI:29036"/>
        <label>1</label>
        <note>catalytic</note>
    </ligand>
</feature>
<protein>
    <recommendedName>
        <fullName evidence="3">peptidylglycine monooxygenase</fullName>
        <ecNumber evidence="3">1.14.17.3</ecNumber>
    </recommendedName>
</protein>
<dbReference type="PROSITE" id="PS00085">
    <property type="entry name" value="CU2_MONOOXYGENASE_2"/>
    <property type="match status" value="1"/>
</dbReference>
<dbReference type="GO" id="GO:0005576">
    <property type="term" value="C:extracellular region"/>
    <property type="evidence" value="ECO:0000318"/>
    <property type="project" value="GO_Central"/>
</dbReference>
<reference evidence="20" key="1">
    <citation type="submission" date="2015-02" db="EMBL/GenBank/DDBJ databases">
        <title>Genome sequencing for Strongylocentrotus purpuratus.</title>
        <authorList>
            <person name="Murali S."/>
            <person name="Liu Y."/>
            <person name="Vee V."/>
            <person name="English A."/>
            <person name="Wang M."/>
            <person name="Skinner E."/>
            <person name="Han Y."/>
            <person name="Muzny D.M."/>
            <person name="Worley K.C."/>
            <person name="Gibbs R.A."/>
        </authorList>
    </citation>
    <scope>NUCLEOTIDE SEQUENCE</scope>
</reference>
<dbReference type="FunFam" id="2.60.120.310:FF:000005">
    <property type="entry name" value="Peptidylglycine alpha-hydroxylating monooxygenase"/>
    <property type="match status" value="1"/>
</dbReference>
<evidence type="ECO:0000256" key="6">
    <source>
        <dbReference type="ARBA" id="ARBA00022729"/>
    </source>
</evidence>
<feature type="binding site" evidence="13">
    <location>
        <position position="367"/>
    </location>
    <ligand>
        <name>Cu(2+)</name>
        <dbReference type="ChEBI" id="CHEBI:29036"/>
        <label>1</label>
        <note>catalytic</note>
    </ligand>
</feature>
<comment type="catalytic activity">
    <reaction evidence="12">
        <text>a [peptide]-C-terminal glycine + 2 L-ascorbate + O2 = a [peptide]-C-terminal (2S)-2-hydroxyglycine + 2 monodehydro-L-ascorbate radical + H2O</text>
        <dbReference type="Rhea" id="RHEA:21452"/>
        <dbReference type="Rhea" id="RHEA-COMP:13486"/>
        <dbReference type="Rhea" id="RHEA-COMP:15321"/>
        <dbReference type="ChEBI" id="CHEBI:15377"/>
        <dbReference type="ChEBI" id="CHEBI:15379"/>
        <dbReference type="ChEBI" id="CHEBI:38290"/>
        <dbReference type="ChEBI" id="CHEBI:59513"/>
        <dbReference type="ChEBI" id="CHEBI:137000"/>
        <dbReference type="ChEBI" id="CHEBI:142768"/>
        <dbReference type="EC" id="1.14.17.3"/>
    </reaction>
</comment>
<dbReference type="Pfam" id="PF01082">
    <property type="entry name" value="Cu2_monooxygen"/>
    <property type="match status" value="1"/>
</dbReference>
<name>A0A7M7RE30_STRPU</name>
<feature type="chain" id="PRO_5029608454" description="peptidylglycine monooxygenase" evidence="16">
    <location>
        <begin position="24"/>
        <end position="419"/>
    </location>
</feature>
<feature type="binding site" evidence="13">
    <location>
        <position position="149"/>
    </location>
    <ligand>
        <name>Cu(2+)</name>
        <dbReference type="ChEBI" id="CHEBI:29036"/>
        <label>1</label>
        <note>catalytic</note>
    </ligand>
</feature>
<feature type="binding site" evidence="13">
    <location>
        <position position="227"/>
    </location>
    <ligand>
        <name>Cu(2+)</name>
        <dbReference type="ChEBI" id="CHEBI:29036"/>
        <label>1</label>
        <note>catalytic</note>
    </ligand>
</feature>
<sequence length="419" mass="46771">MASFRHIFLVLALSLLTLCQVLGANTREEWIAALSRLPWLEDRYETDLQNTLEEEEELENGGEGDEDEGDGASVYFSYEPSFMVPMDGPSYQSSSVDEDKPENGTSDLRMPNVHPEKANDYFCYAAQMPRNRGAYIVGFSPVTTPGTAHHILLYGCKDPGMEQQKPWDCGEMDMIRDEKKMTAPPCASGSKILYAWAMDAPPLELPKGIGFEVGGDTGIDYLVLQVHYANVDKFEDGSTDDSGIALEWTLTPQPLKAGVYFMGSDGEIPGKSKDVHLETACEYEGPTLHAFAYRVHTHKLGQVVSGYRIRDEFWTEIGKRSPQLPQMFNPITKDIEFQSGDTLAARCTFASDRDETTYIGMTGDDEMCNFYIMYYTSEEQLPTMKSCYGDGQYKWANDLPNIPDKEASSLTSDAPSNSM</sequence>
<dbReference type="InterPro" id="IPR014783">
    <property type="entry name" value="Cu2_ascorb_mOase_CS-2"/>
</dbReference>
<feature type="binding site" evidence="13">
    <location>
        <position position="298"/>
    </location>
    <ligand>
        <name>Cu(2+)</name>
        <dbReference type="ChEBI" id="CHEBI:29036"/>
        <label>1</label>
        <note>catalytic</note>
    </ligand>
</feature>
<evidence type="ECO:0000256" key="8">
    <source>
        <dbReference type="ARBA" id="ARBA00023008"/>
    </source>
</evidence>
<feature type="signal peptide" evidence="16">
    <location>
        <begin position="1"/>
        <end position="23"/>
    </location>
</feature>
<keyword evidence="20" id="KW-1185">Reference proteome</keyword>
<evidence type="ECO:0000256" key="2">
    <source>
        <dbReference type="ARBA" id="ARBA00010676"/>
    </source>
</evidence>
<comment type="similarity">
    <text evidence="2">Belongs to the copper type II ascorbate-dependent monooxygenase family.</text>
</comment>
<dbReference type="GO" id="GO:0006518">
    <property type="term" value="P:peptide metabolic process"/>
    <property type="evidence" value="ECO:0007669"/>
    <property type="project" value="InterPro"/>
</dbReference>
<feature type="disulfide bond" evidence="14">
    <location>
        <begin position="281"/>
        <end position="387"/>
    </location>
</feature>
<feature type="region of interest" description="Disordered" evidence="15">
    <location>
        <begin position="87"/>
        <end position="112"/>
    </location>
</feature>
<evidence type="ECO:0000256" key="1">
    <source>
        <dbReference type="ARBA" id="ARBA00004613"/>
    </source>
</evidence>
<dbReference type="InterPro" id="IPR008977">
    <property type="entry name" value="PHM/PNGase_F_dom_sf"/>
</dbReference>
<dbReference type="EC" id="1.14.17.3" evidence="3"/>
<dbReference type="InParanoid" id="A0A7M7RE30"/>
<dbReference type="InterPro" id="IPR000323">
    <property type="entry name" value="Cu2_ascorb_mOase_N"/>
</dbReference>
<accession>A0A7M7RE30</accession>
<feature type="compositionally biased region" description="Acidic residues" evidence="15">
    <location>
        <begin position="52"/>
        <end position="70"/>
    </location>
</feature>
<keyword evidence="8 13" id="KW-0186">Copper</keyword>
<dbReference type="Proteomes" id="UP000007110">
    <property type="component" value="Unassembled WGS sequence"/>
</dbReference>
<evidence type="ECO:0000256" key="3">
    <source>
        <dbReference type="ARBA" id="ARBA00012689"/>
    </source>
</evidence>
<keyword evidence="4" id="KW-0964">Secreted</keyword>
<comment type="cofactor">
    <cofactor evidence="13">
        <name>Cu(2+)</name>
        <dbReference type="ChEBI" id="CHEBI:29036"/>
    </cofactor>
    <text evidence="13">Binds 2 Cu(2+) ions per subunit.</text>
</comment>
<dbReference type="OMA" id="PELYLCT"/>
<feature type="domain" description="Copper type II ascorbate-dependent monooxygenase C-terminal" evidence="18">
    <location>
        <begin position="256"/>
        <end position="394"/>
    </location>
</feature>
<dbReference type="InterPro" id="IPR024548">
    <property type="entry name" value="Cu2_monoox_C"/>
</dbReference>
<evidence type="ECO:0000256" key="16">
    <source>
        <dbReference type="SAM" id="SignalP"/>
    </source>
</evidence>
<evidence type="ECO:0000259" key="18">
    <source>
        <dbReference type="Pfam" id="PF03712"/>
    </source>
</evidence>
<evidence type="ECO:0000259" key="17">
    <source>
        <dbReference type="Pfam" id="PF01082"/>
    </source>
</evidence>
<dbReference type="SUPFAM" id="SSF49742">
    <property type="entry name" value="PHM/PNGase F"/>
    <property type="match status" value="2"/>
</dbReference>
<dbReference type="RefSeq" id="XP_785956.3">
    <property type="nucleotide sequence ID" value="XM_780863.5"/>
</dbReference>
<feature type="disulfide bond" evidence="14">
    <location>
        <begin position="156"/>
        <end position="186"/>
    </location>
</feature>
<dbReference type="PRINTS" id="PR00790">
    <property type="entry name" value="PAMONOXGNASE"/>
</dbReference>
<dbReference type="InterPro" id="IPR036939">
    <property type="entry name" value="Cu2_ascorb_mOase_N_sf"/>
</dbReference>
<evidence type="ECO:0000256" key="15">
    <source>
        <dbReference type="SAM" id="MobiDB-lite"/>
    </source>
</evidence>
<feature type="domain" description="Copper type II ascorbate-dependent monooxygenase N-terminal" evidence="17">
    <location>
        <begin position="107"/>
        <end position="234"/>
    </location>
</feature>
<evidence type="ECO:0000256" key="7">
    <source>
        <dbReference type="ARBA" id="ARBA00023002"/>
    </source>
</evidence>
<keyword evidence="11" id="KW-0325">Glycoprotein</keyword>
<reference evidence="19" key="2">
    <citation type="submission" date="2021-01" db="UniProtKB">
        <authorList>
            <consortium name="EnsemblMetazoa"/>
        </authorList>
    </citation>
    <scope>IDENTIFICATION</scope>
</reference>
<evidence type="ECO:0000256" key="13">
    <source>
        <dbReference type="PIRSR" id="PIRSR600720-2"/>
    </source>
</evidence>
<keyword evidence="9" id="KW-0503">Monooxygenase</keyword>
<keyword evidence="6 16" id="KW-0732">Signal</keyword>
<feature type="disulfide bond" evidence="14">
    <location>
        <begin position="347"/>
        <end position="368"/>
    </location>
</feature>
<dbReference type="FunFam" id="2.60.120.230:FF:000002">
    <property type="entry name" value="Peptidyl-glycine alpha-amidating monooxygenase B"/>
    <property type="match status" value="1"/>
</dbReference>
<feature type="region of interest" description="Disordered" evidence="15">
    <location>
        <begin position="50"/>
        <end position="71"/>
    </location>
</feature>
<evidence type="ECO:0000256" key="9">
    <source>
        <dbReference type="ARBA" id="ARBA00023033"/>
    </source>
</evidence>
<dbReference type="PANTHER" id="PTHR10680">
    <property type="entry name" value="PEPTIDYL-GLYCINE ALPHA-AMIDATING MONOOXYGENASE"/>
    <property type="match status" value="1"/>
</dbReference>
<dbReference type="AlphaFoldDB" id="A0A7M7RE30"/>
<evidence type="ECO:0000256" key="4">
    <source>
        <dbReference type="ARBA" id="ARBA00022525"/>
    </source>
</evidence>
<keyword evidence="10 14" id="KW-1015">Disulfide bond</keyword>
<evidence type="ECO:0000313" key="19">
    <source>
        <dbReference type="EnsemblMetazoa" id="XP_785956"/>
    </source>
</evidence>
<dbReference type="OrthoDB" id="10044505at2759"/>
<dbReference type="GO" id="GO:0004504">
    <property type="term" value="F:peptidylglycine monooxygenase activity"/>
    <property type="evidence" value="ECO:0000318"/>
    <property type="project" value="GO_Central"/>
</dbReference>
<keyword evidence="7" id="KW-0560">Oxidoreductase</keyword>